<feature type="chain" id="PRO_5011621153" evidence="2">
    <location>
        <begin position="23"/>
        <end position="938"/>
    </location>
</feature>
<dbReference type="InterPro" id="IPR053161">
    <property type="entry name" value="Ulvan_degrading_GH"/>
</dbReference>
<sequence length="938" mass="104656">MRNFIRLAGFLCLLGGSPSGWAQSTSDGWPERTATHRPWTRWWWMGNAVDPANLDTLLTRYAAAGFGGVEVTPIYGAMGYEDRYLPYLSPTWMDALRFSAQKAEAVGMRLDMNLGTGWPFGGPQIQPEHAASQLVMQTYDVRGGKKWTHSLQVDDPKQRELGATLQAVVAYGDGGEVVDLTDQVSDAGQLTWKPKRGQWKVYAAFAGHTRQQVKRAAPGGEGYTMNHFSEEALQTYLHRFDTAFGAQPPNVRAYFNDSYEVYNADWSPNLLDAFRQRRGYDLALHLRELVSDDSTETLARLKSDYRETLSELLLENFTRPWTGWIHGKGGLSKNQAHGSPGNLLDLYGAVDIPECETFGSSYFPIPGLRRDSADVRNVDPDPIFLKFASSPAHVLGKPLVSCEAFTWLAEHFKVAPSQCKPEVEQTFLAGVNHVFYHGTTYSPLVGDQAAPWPGWLFYASTNFAPSNSWWPQVQGLNQYIARCQSVLQAGRPDNELLVYWPIYDVWHDAHGMEYQIGVHDVDEWLHPTPFYQLARQLTDRGYSLDFASDLQLEQARVVNGNVRVADGGGDYAVLVLPKSEHLPVETFEQAMRLAREGATVVLQALPQEVPGLHQLDERRQQLQQRVRELSFTAGTNGVQEAQVGEGRVVLTAQVESTLPTLGLNRETLTDLGLKFIRRKIDGGTYYYVVNHTPDAVNQVVTLTTAAQAVTMLDPQSGAYGTVPVQTGGQGTQVRLQLAPGEAMILRTADQPRGDAPVWAYVTETGTAQPLNGPWTLRFTEGGPEQPKDQSLSSLMSWTELNDPDAGRFSGCAEYSTTFEWSPEEGVDDYRLQLGNVRESARVWLNGEEVGVLWSLPFQARVGPFLKKGTNTLKIEVCNLMANRIRDMDRRGVEWKKYHEINFVNINYKSFDASDWAPQPSGLLGPVTLQPLRHTPNHP</sequence>
<evidence type="ECO:0000256" key="1">
    <source>
        <dbReference type="ARBA" id="ARBA00022801"/>
    </source>
</evidence>
<reference evidence="4 5" key="1">
    <citation type="submission" date="2016-10" db="EMBL/GenBank/DDBJ databases">
        <authorList>
            <person name="de Groot N.N."/>
        </authorList>
    </citation>
    <scope>NUCLEOTIDE SEQUENCE [LARGE SCALE GENOMIC DNA]</scope>
    <source>
        <strain evidence="4 5">DSM 25186</strain>
    </source>
</reference>
<dbReference type="AlphaFoldDB" id="A0A1G9PBB4"/>
<dbReference type="PANTHER" id="PTHR36848">
    <property type="entry name" value="DNA-BINDING PROTEIN (PUTATIVE SECRETED PROTEIN)-RELATED"/>
    <property type="match status" value="1"/>
</dbReference>
<dbReference type="InterPro" id="IPR054593">
    <property type="entry name" value="Beta-mannosidase-like_N2"/>
</dbReference>
<dbReference type="NCBIfam" id="NF045579">
    <property type="entry name" value="rhamnoside_JR"/>
    <property type="match status" value="1"/>
</dbReference>
<protein>
    <submittedName>
        <fullName evidence="4">Alpha-L-rhamnosidase</fullName>
    </submittedName>
</protein>
<dbReference type="EMBL" id="FNFO01000009">
    <property type="protein sequence ID" value="SDL96039.1"/>
    <property type="molecule type" value="Genomic_DNA"/>
</dbReference>
<dbReference type="OrthoDB" id="9761519at2"/>
<dbReference type="Proteomes" id="UP000198510">
    <property type="component" value="Unassembled WGS sequence"/>
</dbReference>
<evidence type="ECO:0000256" key="2">
    <source>
        <dbReference type="SAM" id="SignalP"/>
    </source>
</evidence>
<accession>A0A1G9PBB4</accession>
<dbReference type="SUPFAM" id="SSF49785">
    <property type="entry name" value="Galactose-binding domain-like"/>
    <property type="match status" value="1"/>
</dbReference>
<keyword evidence="5" id="KW-1185">Reference proteome</keyword>
<proteinExistence type="predicted"/>
<dbReference type="GO" id="GO:0004553">
    <property type="term" value="F:hydrolase activity, hydrolyzing O-glycosyl compounds"/>
    <property type="evidence" value="ECO:0007669"/>
    <property type="project" value="UniProtKB-ARBA"/>
</dbReference>
<dbReference type="RefSeq" id="WP_089685662.1">
    <property type="nucleotide sequence ID" value="NZ_FNFO01000009.1"/>
</dbReference>
<gene>
    <name evidence="4" type="ORF">SAMN05421823_109140</name>
</gene>
<dbReference type="PANTHER" id="PTHR36848:SF2">
    <property type="entry name" value="SECRETED PROTEIN"/>
    <property type="match status" value="1"/>
</dbReference>
<evidence type="ECO:0000313" key="4">
    <source>
        <dbReference type="EMBL" id="SDL96039.1"/>
    </source>
</evidence>
<dbReference type="Gene3D" id="2.60.120.260">
    <property type="entry name" value="Galactose-binding domain-like"/>
    <property type="match status" value="1"/>
</dbReference>
<dbReference type="InterPro" id="IPR008979">
    <property type="entry name" value="Galactose-bd-like_sf"/>
</dbReference>
<evidence type="ECO:0000259" key="3">
    <source>
        <dbReference type="Pfam" id="PF22666"/>
    </source>
</evidence>
<dbReference type="Pfam" id="PF17132">
    <property type="entry name" value="Glyco_hydro_106"/>
    <property type="match status" value="2"/>
</dbReference>
<feature type="signal peptide" evidence="2">
    <location>
        <begin position="1"/>
        <end position="22"/>
    </location>
</feature>
<keyword evidence="2" id="KW-0732">Signal</keyword>
<dbReference type="Pfam" id="PF22666">
    <property type="entry name" value="Glyco_hydro_2_N2"/>
    <property type="match status" value="1"/>
</dbReference>
<dbReference type="STRING" id="1075417.SAMN05421823_109140"/>
<evidence type="ECO:0000313" key="5">
    <source>
        <dbReference type="Proteomes" id="UP000198510"/>
    </source>
</evidence>
<keyword evidence="1" id="KW-0378">Hydrolase</keyword>
<organism evidence="4 5">
    <name type="scientific">Catalinimonas alkaloidigena</name>
    <dbReference type="NCBI Taxonomy" id="1075417"/>
    <lineage>
        <taxon>Bacteria</taxon>
        <taxon>Pseudomonadati</taxon>
        <taxon>Bacteroidota</taxon>
        <taxon>Cytophagia</taxon>
        <taxon>Cytophagales</taxon>
        <taxon>Catalimonadaceae</taxon>
        <taxon>Catalinimonas</taxon>
    </lineage>
</organism>
<feature type="domain" description="Beta-mannosidase-like galactose-binding" evidence="3">
    <location>
        <begin position="813"/>
        <end position="918"/>
    </location>
</feature>
<name>A0A1G9PBB4_9BACT</name>